<evidence type="ECO:0000256" key="6">
    <source>
        <dbReference type="ARBA" id="ARBA00023136"/>
    </source>
</evidence>
<dbReference type="InterPro" id="IPR000531">
    <property type="entry name" value="Beta-barrel_TonB"/>
</dbReference>
<organism evidence="10 11">
    <name type="scientific">Niveispirillum cyanobacteriorum</name>
    <dbReference type="NCBI Taxonomy" id="1612173"/>
    <lineage>
        <taxon>Bacteria</taxon>
        <taxon>Pseudomonadati</taxon>
        <taxon>Pseudomonadota</taxon>
        <taxon>Alphaproteobacteria</taxon>
        <taxon>Rhodospirillales</taxon>
        <taxon>Azospirillaceae</taxon>
        <taxon>Niveispirillum</taxon>
    </lineage>
</organism>
<protein>
    <submittedName>
        <fullName evidence="10">Uncharacterized protein</fullName>
    </submittedName>
</protein>
<evidence type="ECO:0000313" key="11">
    <source>
        <dbReference type="Proteomes" id="UP000234752"/>
    </source>
</evidence>
<evidence type="ECO:0000256" key="9">
    <source>
        <dbReference type="RuleBase" id="RU003357"/>
    </source>
</evidence>
<evidence type="ECO:0000256" key="2">
    <source>
        <dbReference type="ARBA" id="ARBA00022448"/>
    </source>
</evidence>
<dbReference type="Gene3D" id="2.40.170.20">
    <property type="entry name" value="TonB-dependent receptor, beta-barrel domain"/>
    <property type="match status" value="1"/>
</dbReference>
<dbReference type="InterPro" id="IPR037066">
    <property type="entry name" value="Plug_dom_sf"/>
</dbReference>
<dbReference type="GO" id="GO:0009279">
    <property type="term" value="C:cell outer membrane"/>
    <property type="evidence" value="ECO:0007669"/>
    <property type="project" value="UniProtKB-SubCell"/>
</dbReference>
<dbReference type="Gene3D" id="2.170.130.10">
    <property type="entry name" value="TonB-dependent receptor, plug domain"/>
    <property type="match status" value="1"/>
</dbReference>
<dbReference type="PANTHER" id="PTHR30069:SF42">
    <property type="entry name" value="FERRIC AEROBACTIN RECEPTOR"/>
    <property type="match status" value="1"/>
</dbReference>
<sequence length="728" mass="79210">MGAEIGYYSLAADIQAGIMDTGVLHMRNLKRLMLLGVAAGAAMVPAAHGQDVALEEIVVTGSRLSATIETFPGSYTVVGRKDLEDQLSTTADIGSVLSNMVPGIAASNGTAANVEQSLRGRPLRVFIDGIPVSNPLRDGGRDLRLISPSVIGSIEVIRGASALYGQGGAGGIVNYITKDAPSTQEFRFKTEIGTSLSTEHLADSARPSISQSASGAIGGFDVNLNGSYERVNGQFDADGDRLAPDPHNFGGIADSNIYNLFAKLGYSFGDQRIEAMVNYYQQKQDTNYVTVSGNIARGIKETAVKGMADPRALDPENRNIISSLAYENGDIFGSSLNSKIYYLENYSVFSFDAARLGGTQTTITSEKIGWQTDFTTKLDDWGLDGGTALWGFDIARDTTEQPLIPLTNKPGDGRTFTPPLKQMNYAAFIQLDVPVTDWFTLRAGIRHDEFKMKIDDFVAGLTNVKVAAGELDYSATPVNIGGTLHILPEAEIFGGFSQGFSIPDIGAPLRRVTARNLDNFDPKPQLVNNYEIGLRGSVLDIGYTVAYFISKSKYGTDFVIDTVNPTEAATLREKERIHGIEATLSGKVGDSTSWGGSFAWSEGKRDANHDGKVDTPLTGRRIGPEQYNAWLEQEFTADWTGRLQVNRTGSRNKFPNARINDFYTGRVRPVTRVDASTQYSMNNLLFTVGVNNLFNNDYYSVTSQMINRDQLYSKAEGRTLFLKMSAEY</sequence>
<keyword evidence="11" id="KW-1185">Reference proteome</keyword>
<evidence type="ECO:0000313" key="10">
    <source>
        <dbReference type="EMBL" id="AUN32268.1"/>
    </source>
</evidence>
<evidence type="ECO:0000256" key="1">
    <source>
        <dbReference type="ARBA" id="ARBA00004571"/>
    </source>
</evidence>
<evidence type="ECO:0000256" key="7">
    <source>
        <dbReference type="ARBA" id="ARBA00023237"/>
    </source>
</evidence>
<keyword evidence="2 8" id="KW-0813">Transport</keyword>
<dbReference type="EMBL" id="CP025612">
    <property type="protein sequence ID" value="AUN32268.1"/>
    <property type="molecule type" value="Genomic_DNA"/>
</dbReference>
<dbReference type="InterPro" id="IPR012910">
    <property type="entry name" value="Plug_dom"/>
</dbReference>
<dbReference type="AlphaFoldDB" id="A0A2K9NGN8"/>
<dbReference type="Pfam" id="PF07715">
    <property type="entry name" value="Plug"/>
    <property type="match status" value="1"/>
</dbReference>
<dbReference type="Pfam" id="PF00593">
    <property type="entry name" value="TonB_dep_Rec_b-barrel"/>
    <property type="match status" value="1"/>
</dbReference>
<comment type="similarity">
    <text evidence="8 9">Belongs to the TonB-dependent receptor family.</text>
</comment>
<dbReference type="InterPro" id="IPR036942">
    <property type="entry name" value="Beta-barrel_TonB_sf"/>
</dbReference>
<dbReference type="CDD" id="cd01347">
    <property type="entry name" value="ligand_gated_channel"/>
    <property type="match status" value="1"/>
</dbReference>
<name>A0A2K9NGN8_9PROT</name>
<dbReference type="GO" id="GO:0015344">
    <property type="term" value="F:siderophore uptake transmembrane transporter activity"/>
    <property type="evidence" value="ECO:0007669"/>
    <property type="project" value="TreeGrafter"/>
</dbReference>
<reference evidence="10 11" key="1">
    <citation type="submission" date="2017-12" db="EMBL/GenBank/DDBJ databases">
        <title>Genomes of bacteria within cyanobacterial aggregates.</title>
        <authorList>
            <person name="Cai H."/>
        </authorList>
    </citation>
    <scope>NUCLEOTIDE SEQUENCE [LARGE SCALE GENOMIC DNA]</scope>
    <source>
        <strain evidence="10 11">TH16</strain>
    </source>
</reference>
<dbReference type="KEGG" id="ncb:C0V82_17905"/>
<keyword evidence="5 9" id="KW-0798">TonB box</keyword>
<evidence type="ECO:0000256" key="4">
    <source>
        <dbReference type="ARBA" id="ARBA00022692"/>
    </source>
</evidence>
<comment type="subcellular location">
    <subcellularLocation>
        <location evidence="1 8">Cell outer membrane</location>
        <topology evidence="1 8">Multi-pass membrane protein</topology>
    </subcellularLocation>
</comment>
<keyword evidence="7 8" id="KW-0998">Cell outer membrane</keyword>
<evidence type="ECO:0000256" key="5">
    <source>
        <dbReference type="ARBA" id="ARBA00023077"/>
    </source>
</evidence>
<dbReference type="GO" id="GO:0044718">
    <property type="term" value="P:siderophore transmembrane transport"/>
    <property type="evidence" value="ECO:0007669"/>
    <property type="project" value="TreeGrafter"/>
</dbReference>
<accession>A0A2K9NGN8</accession>
<keyword evidence="6 8" id="KW-0472">Membrane</keyword>
<keyword evidence="3 8" id="KW-1134">Transmembrane beta strand</keyword>
<dbReference type="Proteomes" id="UP000234752">
    <property type="component" value="Chromosome eg_2"/>
</dbReference>
<evidence type="ECO:0000256" key="8">
    <source>
        <dbReference type="PROSITE-ProRule" id="PRU01360"/>
    </source>
</evidence>
<dbReference type="PANTHER" id="PTHR30069">
    <property type="entry name" value="TONB-DEPENDENT OUTER MEMBRANE RECEPTOR"/>
    <property type="match status" value="1"/>
</dbReference>
<keyword evidence="4 8" id="KW-0812">Transmembrane</keyword>
<dbReference type="InterPro" id="IPR039426">
    <property type="entry name" value="TonB-dep_rcpt-like"/>
</dbReference>
<dbReference type="PROSITE" id="PS52016">
    <property type="entry name" value="TONB_DEPENDENT_REC_3"/>
    <property type="match status" value="1"/>
</dbReference>
<evidence type="ECO:0000256" key="3">
    <source>
        <dbReference type="ARBA" id="ARBA00022452"/>
    </source>
</evidence>
<gene>
    <name evidence="10" type="ORF">C0V82_17905</name>
</gene>
<proteinExistence type="inferred from homology"/>
<dbReference type="SUPFAM" id="SSF56935">
    <property type="entry name" value="Porins"/>
    <property type="match status" value="1"/>
</dbReference>